<comment type="subcellular location">
    <subcellularLocation>
        <location evidence="5 6">Cytoplasm</location>
    </subcellularLocation>
</comment>
<dbReference type="CDD" id="cd04489">
    <property type="entry name" value="ExoVII_LU_OBF"/>
    <property type="match status" value="1"/>
</dbReference>
<dbReference type="GO" id="GO:0008855">
    <property type="term" value="F:exodeoxyribonuclease VII activity"/>
    <property type="evidence" value="ECO:0007669"/>
    <property type="project" value="UniProtKB-UniRule"/>
</dbReference>
<evidence type="ECO:0000259" key="7">
    <source>
        <dbReference type="Pfam" id="PF02601"/>
    </source>
</evidence>
<evidence type="ECO:0000256" key="3">
    <source>
        <dbReference type="ARBA" id="ARBA00022801"/>
    </source>
</evidence>
<evidence type="ECO:0000313" key="9">
    <source>
        <dbReference type="EMBL" id="TDP84545.1"/>
    </source>
</evidence>
<dbReference type="InterPro" id="IPR020579">
    <property type="entry name" value="Exonuc_VII_lsu_C"/>
</dbReference>
<dbReference type="InterPro" id="IPR003753">
    <property type="entry name" value="Exonuc_VII_L"/>
</dbReference>
<dbReference type="Pfam" id="PF13742">
    <property type="entry name" value="tRNA_anti_2"/>
    <property type="match status" value="1"/>
</dbReference>
<dbReference type="GO" id="GO:0009318">
    <property type="term" value="C:exodeoxyribonuclease VII complex"/>
    <property type="evidence" value="ECO:0007669"/>
    <property type="project" value="UniProtKB-UniRule"/>
</dbReference>
<evidence type="ECO:0000259" key="8">
    <source>
        <dbReference type="Pfam" id="PF13742"/>
    </source>
</evidence>
<comment type="function">
    <text evidence="5">Bidirectionally degrades single-stranded DNA into large acid-insoluble oligonucleotides, which are then degraded further into small acid-soluble oligonucleotides.</text>
</comment>
<evidence type="ECO:0000313" key="10">
    <source>
        <dbReference type="Proteomes" id="UP000294593"/>
    </source>
</evidence>
<gene>
    <name evidence="5" type="primary">xseA</name>
    <name evidence="9" type="ORF">EV672_103114</name>
</gene>
<feature type="domain" description="Exonuclease VII large subunit C-terminal" evidence="7">
    <location>
        <begin position="141"/>
        <end position="434"/>
    </location>
</feature>
<dbReference type="Proteomes" id="UP000294593">
    <property type="component" value="Unassembled WGS sequence"/>
</dbReference>
<comment type="caution">
    <text evidence="9">The sequence shown here is derived from an EMBL/GenBank/DDBJ whole genome shotgun (WGS) entry which is preliminary data.</text>
</comment>
<evidence type="ECO:0000256" key="5">
    <source>
        <dbReference type="HAMAP-Rule" id="MF_00378"/>
    </source>
</evidence>
<sequence>MVEAGNDAAGGVLGSTGGRPRVWGVGALVQAVGDTLAARFGSCVVRGEISGFTRAASGHGYFTLKDEHGQAAIRCAMFRRALSQVEFSPGEGMLVEARGQLAVYEARGELQLVVDGLQRAGAGALYEQFLRLKAKLEAEGLFDAGRKRPLRAFPGRVAVVTSLQAAALRDVLTALARRAPHVEVVLLPCSVQGVEAPAQIVQSLAQLALAHHGGCRFDAAIVCRGGGALEDLWAFNDERVVRAIAACPVPVVSGVGHETDVTLADFAADLRAPTPTAAAELVARDQASALAEIAAHARHLQHRVHQRLDTLSQRQDSAALRLARPSQLLAQHRQQLALLDHRLPAACSMQVQRTGQQLPALQTRLLRAAQTQAWRHQQSLAHLETRLHALDPQRVLERGYAWLSNAEGQPVLSAAAVQPEQAVQAVLADGVLRMRVTDVLPRGPAS</sequence>
<evidence type="ECO:0000256" key="1">
    <source>
        <dbReference type="ARBA" id="ARBA00022490"/>
    </source>
</evidence>
<dbReference type="GO" id="GO:0003676">
    <property type="term" value="F:nucleic acid binding"/>
    <property type="evidence" value="ECO:0007669"/>
    <property type="project" value="InterPro"/>
</dbReference>
<organism evidence="9 10">
    <name type="scientific">Aquabacterium commune</name>
    <dbReference type="NCBI Taxonomy" id="70586"/>
    <lineage>
        <taxon>Bacteria</taxon>
        <taxon>Pseudomonadati</taxon>
        <taxon>Pseudomonadota</taxon>
        <taxon>Betaproteobacteria</taxon>
        <taxon>Burkholderiales</taxon>
        <taxon>Aquabacterium</taxon>
    </lineage>
</organism>
<comment type="similarity">
    <text evidence="5 6">Belongs to the XseA family.</text>
</comment>
<feature type="domain" description="OB-fold nucleic acid binding" evidence="8">
    <location>
        <begin position="25"/>
        <end position="117"/>
    </location>
</feature>
<dbReference type="HAMAP" id="MF_00378">
    <property type="entry name" value="Exonuc_7_L"/>
    <property type="match status" value="1"/>
</dbReference>
<dbReference type="RefSeq" id="WP_243738568.1">
    <property type="nucleotide sequence ID" value="NZ_SNXW01000003.1"/>
</dbReference>
<dbReference type="PANTHER" id="PTHR30008">
    <property type="entry name" value="EXODEOXYRIBONUCLEASE 7 LARGE SUBUNIT"/>
    <property type="match status" value="1"/>
</dbReference>
<protein>
    <recommendedName>
        <fullName evidence="5">Exodeoxyribonuclease 7 large subunit</fullName>
        <ecNumber evidence="5">3.1.11.6</ecNumber>
    </recommendedName>
    <alternativeName>
        <fullName evidence="5">Exodeoxyribonuclease VII large subunit</fullName>
        <shortName evidence="5">Exonuclease VII large subunit</shortName>
    </alternativeName>
</protein>
<dbReference type="EC" id="3.1.11.6" evidence="5"/>
<keyword evidence="10" id="KW-1185">Reference proteome</keyword>
<keyword evidence="3 5" id="KW-0378">Hydrolase</keyword>
<proteinExistence type="inferred from homology"/>
<name>A0A4R6REP3_9BURK</name>
<dbReference type="Pfam" id="PF02601">
    <property type="entry name" value="Exonuc_VII_L"/>
    <property type="match status" value="1"/>
</dbReference>
<evidence type="ECO:0000256" key="2">
    <source>
        <dbReference type="ARBA" id="ARBA00022722"/>
    </source>
</evidence>
<keyword evidence="1 5" id="KW-0963">Cytoplasm</keyword>
<accession>A0A4R6REP3</accession>
<comment type="catalytic activity">
    <reaction evidence="5 6">
        <text>Exonucleolytic cleavage in either 5'- to 3'- or 3'- to 5'-direction to yield nucleoside 5'-phosphates.</text>
        <dbReference type="EC" id="3.1.11.6"/>
    </reaction>
</comment>
<dbReference type="NCBIfam" id="TIGR00237">
    <property type="entry name" value="xseA"/>
    <property type="match status" value="1"/>
</dbReference>
<evidence type="ECO:0000256" key="4">
    <source>
        <dbReference type="ARBA" id="ARBA00022839"/>
    </source>
</evidence>
<dbReference type="InterPro" id="IPR025824">
    <property type="entry name" value="OB-fold_nuc-bd_dom"/>
</dbReference>
<keyword evidence="4 5" id="KW-0269">Exonuclease</keyword>
<keyword evidence="2 5" id="KW-0540">Nuclease</keyword>
<reference evidence="9 10" key="1">
    <citation type="submission" date="2019-03" db="EMBL/GenBank/DDBJ databases">
        <title>Genomic Encyclopedia of Type Strains, Phase IV (KMG-IV): sequencing the most valuable type-strain genomes for metagenomic binning, comparative biology and taxonomic classification.</title>
        <authorList>
            <person name="Goeker M."/>
        </authorList>
    </citation>
    <scope>NUCLEOTIDE SEQUENCE [LARGE SCALE GENOMIC DNA]</scope>
    <source>
        <strain evidence="9 10">DSM 11901</strain>
    </source>
</reference>
<dbReference type="GO" id="GO:0006308">
    <property type="term" value="P:DNA catabolic process"/>
    <property type="evidence" value="ECO:0007669"/>
    <property type="project" value="UniProtKB-UniRule"/>
</dbReference>
<dbReference type="PANTHER" id="PTHR30008:SF0">
    <property type="entry name" value="EXODEOXYRIBONUCLEASE 7 LARGE SUBUNIT"/>
    <property type="match status" value="1"/>
</dbReference>
<dbReference type="EMBL" id="SNXW01000003">
    <property type="protein sequence ID" value="TDP84545.1"/>
    <property type="molecule type" value="Genomic_DNA"/>
</dbReference>
<dbReference type="AlphaFoldDB" id="A0A4R6REP3"/>
<comment type="subunit">
    <text evidence="5">Heterooligomer composed of large and small subunits.</text>
</comment>
<dbReference type="GO" id="GO:0005737">
    <property type="term" value="C:cytoplasm"/>
    <property type="evidence" value="ECO:0007669"/>
    <property type="project" value="UniProtKB-SubCell"/>
</dbReference>
<evidence type="ECO:0000256" key="6">
    <source>
        <dbReference type="RuleBase" id="RU004355"/>
    </source>
</evidence>